<accession>A0AAV4GSG4</accession>
<dbReference type="SUPFAM" id="SSF56219">
    <property type="entry name" value="DNase I-like"/>
    <property type="match status" value="1"/>
</dbReference>
<dbReference type="Proteomes" id="UP000762676">
    <property type="component" value="Unassembled WGS sequence"/>
</dbReference>
<dbReference type="GO" id="GO:0004386">
    <property type="term" value="F:helicase activity"/>
    <property type="evidence" value="ECO:0007669"/>
    <property type="project" value="UniProtKB-KW"/>
</dbReference>
<keyword evidence="1" id="KW-0378">Hydrolase</keyword>
<reference evidence="1 2" key="1">
    <citation type="journal article" date="2021" name="Elife">
        <title>Chloroplast acquisition without the gene transfer in kleptoplastic sea slugs, Plakobranchus ocellatus.</title>
        <authorList>
            <person name="Maeda T."/>
            <person name="Takahashi S."/>
            <person name="Yoshida T."/>
            <person name="Shimamura S."/>
            <person name="Takaki Y."/>
            <person name="Nagai Y."/>
            <person name="Toyoda A."/>
            <person name="Suzuki Y."/>
            <person name="Arimoto A."/>
            <person name="Ishii H."/>
            <person name="Satoh N."/>
            <person name="Nishiyama T."/>
            <person name="Hasebe M."/>
            <person name="Maruyama T."/>
            <person name="Minagawa J."/>
            <person name="Obokata J."/>
            <person name="Shigenobu S."/>
        </authorList>
    </citation>
    <scope>NUCLEOTIDE SEQUENCE [LARGE SCALE GENOMIC DNA]</scope>
</reference>
<dbReference type="Gene3D" id="3.60.10.10">
    <property type="entry name" value="Endonuclease/exonuclease/phosphatase"/>
    <property type="match status" value="1"/>
</dbReference>
<dbReference type="InterPro" id="IPR036691">
    <property type="entry name" value="Endo/exonu/phosph_ase_sf"/>
</dbReference>
<dbReference type="PANTHER" id="PTHR46670:SF3">
    <property type="entry name" value="ENDONUCLEASE_EXONUCLEASE_PHOSPHATASE DOMAIN-CONTAINING PROTEIN"/>
    <property type="match status" value="1"/>
</dbReference>
<keyword evidence="1" id="KW-0067">ATP-binding</keyword>
<sequence length="256" mass="29172">MSINRPLWAAGYKLPPEPKSFAVYCAGDASADNKAKELRHIMQEHVEQDKSCHLRCSLFNAQAATNKTTLINDLITEMDIDIMIMTESWLKSVGDDAKIEELTPSGYKSSSFPRLTGIGGSVLLVHRNFLTFKNTSLTKFKSFEGYELRLQHPTPSIKLIAIYRPPSSKKNKFTTAVFLDEFEDLIDSYVTDQQQVILLGDINFNYDSTTDNYVKKLKTMLNNRNLRQAIDEPTHIKTHTLDWLILREDDTSIYGI</sequence>
<name>A0AAV4GSG4_9GAST</name>
<evidence type="ECO:0000313" key="1">
    <source>
        <dbReference type="EMBL" id="GFR88483.1"/>
    </source>
</evidence>
<protein>
    <submittedName>
        <fullName evidence="1">ATP-dependent DNA helicase</fullName>
    </submittedName>
</protein>
<keyword evidence="2" id="KW-1185">Reference proteome</keyword>
<proteinExistence type="predicted"/>
<dbReference type="EMBL" id="BMAT01005161">
    <property type="protein sequence ID" value="GFR88483.1"/>
    <property type="molecule type" value="Genomic_DNA"/>
</dbReference>
<evidence type="ECO:0000313" key="2">
    <source>
        <dbReference type="Proteomes" id="UP000762676"/>
    </source>
</evidence>
<gene>
    <name evidence="1" type="ORF">ElyMa_002519300</name>
</gene>
<organism evidence="1 2">
    <name type="scientific">Elysia marginata</name>
    <dbReference type="NCBI Taxonomy" id="1093978"/>
    <lineage>
        <taxon>Eukaryota</taxon>
        <taxon>Metazoa</taxon>
        <taxon>Spiralia</taxon>
        <taxon>Lophotrochozoa</taxon>
        <taxon>Mollusca</taxon>
        <taxon>Gastropoda</taxon>
        <taxon>Heterobranchia</taxon>
        <taxon>Euthyneura</taxon>
        <taxon>Panpulmonata</taxon>
        <taxon>Sacoglossa</taxon>
        <taxon>Placobranchoidea</taxon>
        <taxon>Plakobranchidae</taxon>
        <taxon>Elysia</taxon>
    </lineage>
</organism>
<dbReference type="AlphaFoldDB" id="A0AAV4GSG4"/>
<comment type="caution">
    <text evidence="1">The sequence shown here is derived from an EMBL/GenBank/DDBJ whole genome shotgun (WGS) entry which is preliminary data.</text>
</comment>
<keyword evidence="1" id="KW-0347">Helicase</keyword>
<keyword evidence="1" id="KW-0547">Nucleotide-binding</keyword>
<dbReference type="PANTHER" id="PTHR46670">
    <property type="entry name" value="ENDO/EXONUCLEASE/PHOSPHATASE DOMAIN-CONTAINING PROTEIN"/>
    <property type="match status" value="1"/>
</dbReference>